<evidence type="ECO:0000313" key="3">
    <source>
        <dbReference type="EMBL" id="QNQ74032.1"/>
    </source>
</evidence>
<reference evidence="3" key="3">
    <citation type="submission" date="2020-07" db="EMBL/GenBank/DDBJ databases">
        <authorList>
            <person name="Ma H."/>
            <person name="Yu Z."/>
        </authorList>
    </citation>
    <scope>NUCLEOTIDE SEQUENCE</scope>
</reference>
<organism evidence="2">
    <name type="scientific">Hippopus hippopus</name>
    <dbReference type="NCBI Taxonomy" id="80818"/>
    <lineage>
        <taxon>Eukaryota</taxon>
        <taxon>Metazoa</taxon>
        <taxon>Spiralia</taxon>
        <taxon>Lophotrochozoa</taxon>
        <taxon>Mollusca</taxon>
        <taxon>Bivalvia</taxon>
        <taxon>Autobranchia</taxon>
        <taxon>Heteroconchia</taxon>
        <taxon>Euheterodonta</taxon>
        <taxon>Imparidentia</taxon>
        <taxon>Neoheterodontei</taxon>
        <taxon>Cardiida</taxon>
        <taxon>Cardioidea</taxon>
        <taxon>Cardiidae</taxon>
        <taxon>Tridacninae</taxon>
        <taxon>Hippopus</taxon>
    </lineage>
</organism>
<keyword evidence="1" id="KW-1133">Transmembrane helix</keyword>
<dbReference type="AlphaFoldDB" id="A0A3S5H352"/>
<geneLocation type="mitochondrion" evidence="2"/>
<reference evidence="2" key="2">
    <citation type="journal article" date="2018" name="Conserv Genet Resour">
        <title>The complete mitochondrial genome of giant clam, Hippopus hippopus (Cardiidae: Tridacninae).</title>
        <authorList>
            <person name="Ma H."/>
            <person name="Zhang Y."/>
            <person name="Xiao S."/>
            <person name="Chen S."/>
            <person name="Zhang Y."/>
            <person name="Xiang Z."/>
            <person name="Li J."/>
            <person name="Yu Z."/>
        </authorList>
    </citation>
    <scope>NUCLEOTIDE SEQUENCE</scope>
</reference>
<feature type="transmembrane region" description="Helical" evidence="1">
    <location>
        <begin position="129"/>
        <end position="149"/>
    </location>
</feature>
<gene>
    <name evidence="2" type="primary">ATP6</name>
</gene>
<feature type="transmembrane region" description="Helical" evidence="1">
    <location>
        <begin position="72"/>
        <end position="92"/>
    </location>
</feature>
<keyword evidence="1" id="KW-0812">Transmembrane</keyword>
<dbReference type="EMBL" id="MT755622">
    <property type="protein sequence ID" value="QNQ74032.1"/>
    <property type="molecule type" value="Genomic_DNA"/>
</dbReference>
<name>A0A3S5H352_9BIVA</name>
<accession>A0A7H0RQX8</accession>
<feature type="transmembrane region" description="Helical" evidence="1">
    <location>
        <begin position="230"/>
        <end position="249"/>
    </location>
</feature>
<proteinExistence type="predicted"/>
<feature type="transmembrane region" description="Helical" evidence="1">
    <location>
        <begin position="255"/>
        <end position="277"/>
    </location>
</feature>
<sequence length="310" mass="34617">MMMDAVSNFDHFSGVGVSVPLVYWGLSLWVLILILNGSSYWMVMNWTEAFVMGFLSFDPANLRDSRAFSDPGFSVLVCSAWLIMGFTGFLSLCPYYDDLAREPAFVYSVTMVLWWYALLSYGMSSFRQFSYALFLSAKSAMFFMFMLVLETVSWLTRGITFGARFIVSGMFGTGVSYALASQLSIGSVSAAPNKASFKSSESVEGSESMAEKVSSFLFNIPSQLFEMVDYSYLMIVVFVFAWTFYEVAMLSFQCYLIGLLGICFCMSEPMGVSTSVVKDKDIMIKKQQAKLSQASKAWDGFMGTTYKKAA</sequence>
<feature type="transmembrane region" description="Helical" evidence="1">
    <location>
        <begin position="104"/>
        <end position="122"/>
    </location>
</feature>
<dbReference type="EMBL" id="MG722975">
    <property type="protein sequence ID" value="AYP72621.1"/>
    <property type="molecule type" value="Genomic_DNA"/>
</dbReference>
<feature type="transmembrane region" description="Helical" evidence="1">
    <location>
        <begin position="12"/>
        <end position="34"/>
    </location>
</feature>
<evidence type="ECO:0000313" key="2">
    <source>
        <dbReference type="EMBL" id="AYP72621.1"/>
    </source>
</evidence>
<accession>A0A3S5H352</accession>
<protein>
    <submittedName>
        <fullName evidence="3">ATP synthase F0 subunit 6</fullName>
    </submittedName>
    <submittedName>
        <fullName evidence="2">ATP synthase subunit 6</fullName>
    </submittedName>
</protein>
<keyword evidence="1" id="KW-0472">Membrane</keyword>
<keyword evidence="2" id="KW-0496">Mitochondrion</keyword>
<feature type="transmembrane region" description="Helical" evidence="1">
    <location>
        <begin position="161"/>
        <end position="180"/>
    </location>
</feature>
<evidence type="ECO:0000256" key="1">
    <source>
        <dbReference type="SAM" id="Phobius"/>
    </source>
</evidence>
<reference evidence="2" key="1">
    <citation type="submission" date="2017-12" db="EMBL/GenBank/DDBJ databases">
        <authorList>
            <person name="Ma H.T."/>
            <person name="Yu Z.N."/>
        </authorList>
    </citation>
    <scope>NUCLEOTIDE SEQUENCE</scope>
</reference>